<keyword evidence="1" id="KW-0472">Membrane</keyword>
<feature type="transmembrane region" description="Helical" evidence="1">
    <location>
        <begin position="56"/>
        <end position="74"/>
    </location>
</feature>
<keyword evidence="1" id="KW-0812">Transmembrane</keyword>
<dbReference type="EMBL" id="JAIFTL010000007">
    <property type="protein sequence ID" value="KAG9327254.1"/>
    <property type="molecule type" value="Genomic_DNA"/>
</dbReference>
<keyword evidence="1" id="KW-1133">Transmembrane helix</keyword>
<proteinExistence type="predicted"/>
<dbReference type="AlphaFoldDB" id="A0A9P8D2E6"/>
<protein>
    <submittedName>
        <fullName evidence="2">Uncharacterized protein</fullName>
    </submittedName>
</protein>
<organism evidence="2 3">
    <name type="scientific">Mortierella alpina</name>
    <name type="common">Oleaginous fungus</name>
    <name type="synonym">Mortierella renispora</name>
    <dbReference type="NCBI Taxonomy" id="64518"/>
    <lineage>
        <taxon>Eukaryota</taxon>
        <taxon>Fungi</taxon>
        <taxon>Fungi incertae sedis</taxon>
        <taxon>Mucoromycota</taxon>
        <taxon>Mortierellomycotina</taxon>
        <taxon>Mortierellomycetes</taxon>
        <taxon>Mortierellales</taxon>
        <taxon>Mortierellaceae</taxon>
        <taxon>Mortierella</taxon>
    </lineage>
</organism>
<reference evidence="2" key="1">
    <citation type="submission" date="2021-07" db="EMBL/GenBank/DDBJ databases">
        <title>Draft genome of Mortierella alpina, strain LL118, isolated from an aspen leaf litter sample.</title>
        <authorList>
            <person name="Yang S."/>
            <person name="Vinatzer B.A."/>
        </authorList>
    </citation>
    <scope>NUCLEOTIDE SEQUENCE</scope>
    <source>
        <strain evidence="2">LL118</strain>
    </source>
</reference>
<evidence type="ECO:0000256" key="1">
    <source>
        <dbReference type="SAM" id="Phobius"/>
    </source>
</evidence>
<evidence type="ECO:0000313" key="2">
    <source>
        <dbReference type="EMBL" id="KAG9327254.1"/>
    </source>
</evidence>
<evidence type="ECO:0000313" key="3">
    <source>
        <dbReference type="Proteomes" id="UP000717515"/>
    </source>
</evidence>
<accession>A0A9P8D2E6</accession>
<comment type="caution">
    <text evidence="2">The sequence shown here is derived from an EMBL/GenBank/DDBJ whole genome shotgun (WGS) entry which is preliminary data.</text>
</comment>
<feature type="transmembrane region" description="Helical" evidence="1">
    <location>
        <begin position="14"/>
        <end position="36"/>
    </location>
</feature>
<sequence length="115" mass="13108">MNATTKIADFAHRAFILGVFSATGIVMRSILGASLSKKKAELNLDLRKKCIVLTDVQYLLLVYIGVGTVQLVNARIEKNKIMKATWDAEQMAELRRQGEMEMERQRLEQQARRQV</sequence>
<dbReference type="Proteomes" id="UP000717515">
    <property type="component" value="Unassembled WGS sequence"/>
</dbReference>
<gene>
    <name evidence="2" type="ORF">KVV02_002707</name>
</gene>
<name>A0A9P8D2E6_MORAP</name>